<proteinExistence type="predicted"/>
<protein>
    <submittedName>
        <fullName evidence="1">Uncharacterized protein</fullName>
    </submittedName>
</protein>
<gene>
    <name evidence="1" type="ORF">UAU_05170</name>
</gene>
<evidence type="ECO:0000313" key="1">
    <source>
        <dbReference type="EMBL" id="EOH86724.1"/>
    </source>
</evidence>
<keyword evidence="2" id="KW-1185">Reference proteome</keyword>
<reference evidence="1 2" key="1">
    <citation type="submission" date="2013-02" db="EMBL/GenBank/DDBJ databases">
        <title>The Genome Sequence of Enterococcus pallens BAA-351.</title>
        <authorList>
            <consortium name="The Broad Institute Genome Sequencing Platform"/>
            <consortium name="The Broad Institute Genome Sequencing Center for Infectious Disease"/>
            <person name="Earl A.M."/>
            <person name="Gilmore M.S."/>
            <person name="Lebreton F."/>
            <person name="Walker B."/>
            <person name="Young S.K."/>
            <person name="Zeng Q."/>
            <person name="Gargeya S."/>
            <person name="Fitzgerald M."/>
            <person name="Haas B."/>
            <person name="Abouelleil A."/>
            <person name="Alvarado L."/>
            <person name="Arachchi H.M."/>
            <person name="Berlin A.M."/>
            <person name="Chapman S.B."/>
            <person name="Dewar J."/>
            <person name="Goldberg J."/>
            <person name="Griggs A."/>
            <person name="Gujja S."/>
            <person name="Hansen M."/>
            <person name="Howarth C."/>
            <person name="Imamovic A."/>
            <person name="Larimer J."/>
            <person name="McCowan C."/>
            <person name="Murphy C."/>
            <person name="Neiman D."/>
            <person name="Pearson M."/>
            <person name="Priest M."/>
            <person name="Roberts A."/>
            <person name="Saif S."/>
            <person name="Shea T."/>
            <person name="Sisk P."/>
            <person name="Sykes S."/>
            <person name="Wortman J."/>
            <person name="Nusbaum C."/>
            <person name="Birren B."/>
        </authorList>
    </citation>
    <scope>NUCLEOTIDE SEQUENCE [LARGE SCALE GENOMIC DNA]</scope>
    <source>
        <strain evidence="1 2">ATCC BAA-351</strain>
    </source>
</reference>
<dbReference type="RefSeq" id="WP_010760092.1">
    <property type="nucleotide sequence ID" value="NZ_ASWD01000003.1"/>
</dbReference>
<dbReference type="HOGENOM" id="CLU_2648935_0_0_9"/>
<dbReference type="STRING" id="160454.RV10_GL003675"/>
<evidence type="ECO:0000313" key="2">
    <source>
        <dbReference type="Proteomes" id="UP000013782"/>
    </source>
</evidence>
<dbReference type="AlphaFoldDB" id="R2SEV9"/>
<comment type="caution">
    <text evidence="1">The sequence shown here is derived from an EMBL/GenBank/DDBJ whole genome shotgun (WGS) entry which is preliminary data.</text>
</comment>
<accession>R2SEV9</accession>
<dbReference type="Proteomes" id="UP000013782">
    <property type="component" value="Unassembled WGS sequence"/>
</dbReference>
<dbReference type="EMBL" id="AJAQ01000050">
    <property type="protein sequence ID" value="EOH86724.1"/>
    <property type="molecule type" value="Genomic_DNA"/>
</dbReference>
<organism evidence="1 2">
    <name type="scientific">Enterococcus pallens ATCC BAA-351</name>
    <dbReference type="NCBI Taxonomy" id="1158607"/>
    <lineage>
        <taxon>Bacteria</taxon>
        <taxon>Bacillati</taxon>
        <taxon>Bacillota</taxon>
        <taxon>Bacilli</taxon>
        <taxon>Lactobacillales</taxon>
        <taxon>Enterococcaceae</taxon>
        <taxon>Enterococcus</taxon>
    </lineage>
</organism>
<name>R2SEV9_9ENTE</name>
<dbReference type="PATRIC" id="fig|1158607.3.peg.5148"/>
<sequence length="76" mass="8819">MKEPVKVKNEEWIDWIEKGFNMYAKAQESFNDDALTKTFEPIKKEVDGLSGISKIKFKSLVLGVFLFRFGRSKNES</sequence>